<dbReference type="InterPro" id="IPR011989">
    <property type="entry name" value="ARM-like"/>
</dbReference>
<dbReference type="SUPFAM" id="SSF48371">
    <property type="entry name" value="ARM repeat"/>
    <property type="match status" value="1"/>
</dbReference>
<name>A0ABR2JZ19_9EUKA</name>
<proteinExistence type="predicted"/>
<dbReference type="Proteomes" id="UP001470230">
    <property type="component" value="Unassembled WGS sequence"/>
</dbReference>
<protein>
    <submittedName>
        <fullName evidence="1">Uncharacterized protein</fullName>
    </submittedName>
</protein>
<evidence type="ECO:0000313" key="2">
    <source>
        <dbReference type="Proteomes" id="UP001470230"/>
    </source>
</evidence>
<accession>A0ABR2JZ19</accession>
<dbReference type="Gene3D" id="1.25.10.10">
    <property type="entry name" value="Leucine-rich Repeat Variant"/>
    <property type="match status" value="1"/>
</dbReference>
<dbReference type="EMBL" id="JAPFFF010000008">
    <property type="protein sequence ID" value="KAK8883981.1"/>
    <property type="molecule type" value="Genomic_DNA"/>
</dbReference>
<keyword evidence="2" id="KW-1185">Reference proteome</keyword>
<sequence length="459" mass="53555">MENYKIENLQLPDKYSCDESPQMIIPPNYNELFDKIKVLKSNSSINIRDALKFIKRTFFKNQDDVLLGIFEEANLFDMVIKFVSSKNQDLSIEALSFIIDFTSNNEDFAQLFVENKLFYILSDIIRGFCAKSANDNDEQNHNTENTANEENFLFLNLALSIISNLSKLNCLYVKRIWRMLGSNTFFAIIKYGNNESLKKCAKIFLHSIQNSNSKSISNLAIEGIFRLLHCQDFEMLELALYGIVAYFDDINQSAYELDIFSKFPFQQLLENFYSYSNSYSNVIRIRSLKITGQMIIHKIISEFRSQTLLPLLQDNNNAQIQKLAFWCLEMSIVHFKIVDKRIFLDFLMQNGYVNLLQCSFDNIPVASKAIIEFLEKLDLNDFMAVMNDVMIMVLIRFIQLEVMQKRIMNLLLKFELKKEIIEKFSQLGGNDILDNIEKSTVDNNLKKMVADFQNKYHVF</sequence>
<dbReference type="InterPro" id="IPR016024">
    <property type="entry name" value="ARM-type_fold"/>
</dbReference>
<reference evidence="1 2" key="1">
    <citation type="submission" date="2024-04" db="EMBL/GenBank/DDBJ databases">
        <title>Tritrichomonas musculus Genome.</title>
        <authorList>
            <person name="Alves-Ferreira E."/>
            <person name="Grigg M."/>
            <person name="Lorenzi H."/>
            <person name="Galac M."/>
        </authorList>
    </citation>
    <scope>NUCLEOTIDE SEQUENCE [LARGE SCALE GENOMIC DNA]</scope>
    <source>
        <strain evidence="1 2">EAF2021</strain>
    </source>
</reference>
<gene>
    <name evidence="1" type="ORF">M9Y10_043084</name>
</gene>
<evidence type="ECO:0000313" key="1">
    <source>
        <dbReference type="EMBL" id="KAK8883981.1"/>
    </source>
</evidence>
<comment type="caution">
    <text evidence="1">The sequence shown here is derived from an EMBL/GenBank/DDBJ whole genome shotgun (WGS) entry which is preliminary data.</text>
</comment>
<organism evidence="1 2">
    <name type="scientific">Tritrichomonas musculus</name>
    <dbReference type="NCBI Taxonomy" id="1915356"/>
    <lineage>
        <taxon>Eukaryota</taxon>
        <taxon>Metamonada</taxon>
        <taxon>Parabasalia</taxon>
        <taxon>Tritrichomonadida</taxon>
        <taxon>Tritrichomonadidae</taxon>
        <taxon>Tritrichomonas</taxon>
    </lineage>
</organism>